<feature type="region of interest" description="Disordered" evidence="2">
    <location>
        <begin position="216"/>
        <end position="255"/>
    </location>
</feature>
<organism evidence="5">
    <name type="scientific">Tanacetum cinerariifolium</name>
    <name type="common">Dalmatian daisy</name>
    <name type="synonym">Chrysanthemum cinerariifolium</name>
    <dbReference type="NCBI Taxonomy" id="118510"/>
    <lineage>
        <taxon>Eukaryota</taxon>
        <taxon>Viridiplantae</taxon>
        <taxon>Streptophyta</taxon>
        <taxon>Embryophyta</taxon>
        <taxon>Tracheophyta</taxon>
        <taxon>Spermatophyta</taxon>
        <taxon>Magnoliopsida</taxon>
        <taxon>eudicotyledons</taxon>
        <taxon>Gunneridae</taxon>
        <taxon>Pentapetalae</taxon>
        <taxon>asterids</taxon>
        <taxon>campanulids</taxon>
        <taxon>Asterales</taxon>
        <taxon>Asteraceae</taxon>
        <taxon>Asteroideae</taxon>
        <taxon>Anthemideae</taxon>
        <taxon>Anthemidinae</taxon>
        <taxon>Tanacetum</taxon>
    </lineage>
</organism>
<evidence type="ECO:0000259" key="3">
    <source>
        <dbReference type="Pfam" id="PF07727"/>
    </source>
</evidence>
<feature type="compositionally biased region" description="Polar residues" evidence="2">
    <location>
        <begin position="228"/>
        <end position="240"/>
    </location>
</feature>
<dbReference type="EMBL" id="BKCJ010008523">
    <property type="protein sequence ID" value="GEU82660.1"/>
    <property type="molecule type" value="Genomic_DNA"/>
</dbReference>
<dbReference type="AlphaFoldDB" id="A0A6L2N991"/>
<evidence type="ECO:0000313" key="5">
    <source>
        <dbReference type="EMBL" id="GEU82660.1"/>
    </source>
</evidence>
<proteinExistence type="predicted"/>
<feature type="coiled-coil region" evidence="1">
    <location>
        <begin position="307"/>
        <end position="334"/>
    </location>
</feature>
<reference evidence="5" key="1">
    <citation type="journal article" date="2019" name="Sci. Rep.">
        <title>Draft genome of Tanacetum cinerariifolium, the natural source of mosquito coil.</title>
        <authorList>
            <person name="Yamashiro T."/>
            <person name="Shiraishi A."/>
            <person name="Satake H."/>
            <person name="Nakayama K."/>
        </authorList>
    </citation>
    <scope>NUCLEOTIDE SEQUENCE</scope>
</reference>
<name>A0A6L2N991_TANCI</name>
<sequence length="743" mass="85553">MEPKKVIQALNDPSWIEAMREELLQFKLQKVWTLVDLPYGKRAIGSKWVFKNKLDERGIVIRNKAMLVAQGHTQEEGIYYEEVFAPVARIEAIRLFPAYASFKDFMMYQMDVMSAFFIEKLKKSDYAGASLDRKSTTRGCQFLECRLISWQCKKQTVVANSTTKADPLKVQDLSKLLTSKASIRRDLRFGDEGDTVVDEAVNEEMYDSLKRATTAATRLDAEQDRGNISKTQSKATPNKPSSLGTSSGGGPRRQDTMRDTIAQTRFENVSNFSNDPPLSRVNILRSGEDRLKLKELIELCTKLFDRVLNLETTKTAQAKEIANLKKRVKRLERKRKSRSHGLKILYKVELSARVESSADEESLGEEVDVEKEVAGKDVSVVEEVNAASIVTFIIGITPIISMDEITLAKALIEIKTSRPKAKGIVMQELSETPTPTPIVYSEQPSKVQDKGKGIMVEPEMPLKKKAQIILMKSLPLSYKLKKMNKKDYYELAERFQAEEQEQLTDVEKAKSFMKFMEKRRKFFAAKRAKEKRNKPPTKAQQRNLVCTYMKNIDGWKTRALKNKSFDEIQDLFNKSIKRVNMCVDMDTKVVESTKKDKAETVWSLETTCEFFIKSVRQLIDDSNLPKEEVAIRWFKVMPIKINVFAWRARLDKLLTRLNLSIKGIDISTIVCPHCHASVESDYHIFFSCLMACHLWRKLMHWWELEDIDLASYDNWILWLNSSRLSKRLKGILEGDCYVKWWLI</sequence>
<protein>
    <submittedName>
        <fullName evidence="5">Copia protein</fullName>
    </submittedName>
</protein>
<evidence type="ECO:0000256" key="1">
    <source>
        <dbReference type="SAM" id="Coils"/>
    </source>
</evidence>
<feature type="domain" description="Reverse transcriptase zinc-binding" evidence="4">
    <location>
        <begin position="611"/>
        <end position="695"/>
    </location>
</feature>
<gene>
    <name evidence="5" type="ORF">Tci_054638</name>
</gene>
<dbReference type="Pfam" id="PF07727">
    <property type="entry name" value="RVT_2"/>
    <property type="match status" value="1"/>
</dbReference>
<dbReference type="Pfam" id="PF13966">
    <property type="entry name" value="zf-RVT"/>
    <property type="match status" value="1"/>
</dbReference>
<feature type="domain" description="Reverse transcriptase Ty1/copia-type" evidence="3">
    <location>
        <begin position="30"/>
        <end position="123"/>
    </location>
</feature>
<accession>A0A6L2N991</accession>
<keyword evidence="1" id="KW-0175">Coiled coil</keyword>
<evidence type="ECO:0000256" key="2">
    <source>
        <dbReference type="SAM" id="MobiDB-lite"/>
    </source>
</evidence>
<dbReference type="InterPro" id="IPR026960">
    <property type="entry name" value="RVT-Znf"/>
</dbReference>
<dbReference type="InterPro" id="IPR013103">
    <property type="entry name" value="RVT_2"/>
</dbReference>
<evidence type="ECO:0000259" key="4">
    <source>
        <dbReference type="Pfam" id="PF13966"/>
    </source>
</evidence>
<comment type="caution">
    <text evidence="5">The sequence shown here is derived from an EMBL/GenBank/DDBJ whole genome shotgun (WGS) entry which is preliminary data.</text>
</comment>